<protein>
    <submittedName>
        <fullName evidence="2">Uncharacterized protein</fullName>
    </submittedName>
</protein>
<sequence length="107" mass="11463">MTATQHLATPPSQIFAAPHPRECPKPRENGSSTCSGTSYANCDRETFARVPVENTPPGIGVRPSEGAYVSVLEARVSRTGRAVRLGRRSHDCDEVLGARSSPSSALW</sequence>
<gene>
    <name evidence="2" type="ORF">ACFSJD_16630</name>
</gene>
<evidence type="ECO:0000313" key="2">
    <source>
        <dbReference type="EMBL" id="MFD1519123.1"/>
    </source>
</evidence>
<accession>A0ABW4EW76</accession>
<dbReference type="EMBL" id="JBHUCO010000015">
    <property type="protein sequence ID" value="MFD1519123.1"/>
    <property type="molecule type" value="Genomic_DNA"/>
</dbReference>
<dbReference type="Proteomes" id="UP001597114">
    <property type="component" value="Unassembled WGS sequence"/>
</dbReference>
<comment type="caution">
    <text evidence="2">The sequence shown here is derived from an EMBL/GenBank/DDBJ whole genome shotgun (WGS) entry which is preliminary data.</text>
</comment>
<evidence type="ECO:0000313" key="3">
    <source>
        <dbReference type="Proteomes" id="UP001597114"/>
    </source>
</evidence>
<feature type="compositionally biased region" description="Basic and acidic residues" evidence="1">
    <location>
        <begin position="19"/>
        <end position="28"/>
    </location>
</feature>
<name>A0ABW4EW76_9PSEU</name>
<dbReference type="RefSeq" id="WP_344718618.1">
    <property type="nucleotide sequence ID" value="NZ_BAAAUS010000001.1"/>
</dbReference>
<evidence type="ECO:0000256" key="1">
    <source>
        <dbReference type="SAM" id="MobiDB-lite"/>
    </source>
</evidence>
<proteinExistence type="predicted"/>
<keyword evidence="3" id="KW-1185">Reference proteome</keyword>
<feature type="region of interest" description="Disordered" evidence="1">
    <location>
        <begin position="1"/>
        <end position="36"/>
    </location>
</feature>
<feature type="compositionally biased region" description="Polar residues" evidence="1">
    <location>
        <begin position="1"/>
        <end position="12"/>
    </location>
</feature>
<reference evidence="3" key="1">
    <citation type="journal article" date="2019" name="Int. J. Syst. Evol. Microbiol.">
        <title>The Global Catalogue of Microorganisms (GCM) 10K type strain sequencing project: providing services to taxonomists for standard genome sequencing and annotation.</title>
        <authorList>
            <consortium name="The Broad Institute Genomics Platform"/>
            <consortium name="The Broad Institute Genome Sequencing Center for Infectious Disease"/>
            <person name="Wu L."/>
            <person name="Ma J."/>
        </authorList>
    </citation>
    <scope>NUCLEOTIDE SEQUENCE [LARGE SCALE GENOMIC DNA]</scope>
    <source>
        <strain evidence="3">CCM 7043</strain>
    </source>
</reference>
<organism evidence="2 3">
    <name type="scientific">Pseudonocardia yunnanensis</name>
    <dbReference type="NCBI Taxonomy" id="58107"/>
    <lineage>
        <taxon>Bacteria</taxon>
        <taxon>Bacillati</taxon>
        <taxon>Actinomycetota</taxon>
        <taxon>Actinomycetes</taxon>
        <taxon>Pseudonocardiales</taxon>
        <taxon>Pseudonocardiaceae</taxon>
        <taxon>Pseudonocardia</taxon>
    </lineage>
</organism>